<evidence type="ECO:0000313" key="3">
    <source>
        <dbReference type="Proteomes" id="UP000324800"/>
    </source>
</evidence>
<sequence length="178" mass="20083">MGITSSAEPALPEKKDEPAQKAQESAHAVYQGIAGLIHDIARNRTSKLVIKLWKVQEDSLVAVIDAQKGDVIETEWSLSGRIEHISKEVSFGNEDYNKERNHVALNLNMDSNPGTLTFFYNDVKQRNYIINIPPAVRFWAYLWNHGSSFKMNKFERLSEATAKHLEGKSQALTWGKIG</sequence>
<reference evidence="2 3" key="1">
    <citation type="submission" date="2019-03" db="EMBL/GenBank/DDBJ databases">
        <title>Single cell metagenomics reveals metabolic interactions within the superorganism composed of flagellate Streblomastix strix and complex community of Bacteroidetes bacteria on its surface.</title>
        <authorList>
            <person name="Treitli S.C."/>
            <person name="Kolisko M."/>
            <person name="Husnik F."/>
            <person name="Keeling P."/>
            <person name="Hampl V."/>
        </authorList>
    </citation>
    <scope>NUCLEOTIDE SEQUENCE [LARGE SCALE GENOMIC DNA]</scope>
    <source>
        <strain evidence="2">ST1C</strain>
    </source>
</reference>
<dbReference type="AlphaFoldDB" id="A0A5J4VFP9"/>
<comment type="caution">
    <text evidence="2">The sequence shown here is derived from an EMBL/GenBank/DDBJ whole genome shotgun (WGS) entry which is preliminary data.</text>
</comment>
<dbReference type="EMBL" id="SNRW01007392">
    <property type="protein sequence ID" value="KAA6381315.1"/>
    <property type="molecule type" value="Genomic_DNA"/>
</dbReference>
<protein>
    <submittedName>
        <fullName evidence="2">Uncharacterized protein</fullName>
    </submittedName>
</protein>
<evidence type="ECO:0000313" key="2">
    <source>
        <dbReference type="EMBL" id="KAA6381315.1"/>
    </source>
</evidence>
<organism evidence="2 3">
    <name type="scientific">Streblomastix strix</name>
    <dbReference type="NCBI Taxonomy" id="222440"/>
    <lineage>
        <taxon>Eukaryota</taxon>
        <taxon>Metamonada</taxon>
        <taxon>Preaxostyla</taxon>
        <taxon>Oxymonadida</taxon>
        <taxon>Streblomastigidae</taxon>
        <taxon>Streblomastix</taxon>
    </lineage>
</organism>
<dbReference type="Proteomes" id="UP000324800">
    <property type="component" value="Unassembled WGS sequence"/>
</dbReference>
<proteinExistence type="predicted"/>
<evidence type="ECO:0000256" key="1">
    <source>
        <dbReference type="SAM" id="MobiDB-lite"/>
    </source>
</evidence>
<accession>A0A5J4VFP9</accession>
<gene>
    <name evidence="2" type="ORF">EZS28_023159</name>
</gene>
<name>A0A5J4VFP9_9EUKA</name>
<feature type="region of interest" description="Disordered" evidence="1">
    <location>
        <begin position="1"/>
        <end position="24"/>
    </location>
</feature>